<name>A0ABX1K2N9_9CELL</name>
<evidence type="ECO:0000259" key="2">
    <source>
        <dbReference type="Pfam" id="PF09359"/>
    </source>
</evidence>
<accession>A0ABX1K2N9</accession>
<gene>
    <name evidence="3" type="ORF">HGA02_15235</name>
</gene>
<feature type="compositionally biased region" description="Low complexity" evidence="1">
    <location>
        <begin position="113"/>
        <end position="123"/>
    </location>
</feature>
<feature type="region of interest" description="Disordered" evidence="1">
    <location>
        <begin position="107"/>
        <end position="129"/>
    </location>
</feature>
<sequence>MTVDTLRRLAPVTLDELLTDAALQTRVDRKYVLPVTALDALLDGLDPATRVLEIDGRRASAYRSVYFDTPALTSYLGAARRRRGRFKVRTRTYVDDGACWVEVKTRGPRWSRRTSPTPSGSTPASRCRA</sequence>
<comment type="caution">
    <text evidence="3">The sequence shown here is derived from an EMBL/GenBank/DDBJ whole genome shotgun (WGS) entry which is preliminary data.</text>
</comment>
<proteinExistence type="predicted"/>
<evidence type="ECO:0000313" key="4">
    <source>
        <dbReference type="Proteomes" id="UP000777774"/>
    </source>
</evidence>
<organism evidence="3 4">
    <name type="scientific">Cellulomonas septica</name>
    <dbReference type="NCBI Taxonomy" id="285080"/>
    <lineage>
        <taxon>Bacteria</taxon>
        <taxon>Bacillati</taxon>
        <taxon>Actinomycetota</taxon>
        <taxon>Actinomycetes</taxon>
        <taxon>Micrococcales</taxon>
        <taxon>Cellulomonadaceae</taxon>
        <taxon>Cellulomonas</taxon>
    </lineage>
</organism>
<evidence type="ECO:0000256" key="1">
    <source>
        <dbReference type="SAM" id="MobiDB-lite"/>
    </source>
</evidence>
<dbReference type="RefSeq" id="WP_168679878.1">
    <property type="nucleotide sequence ID" value="NZ_JAAXOY010000472.1"/>
</dbReference>
<dbReference type="Gene3D" id="3.20.100.30">
    <property type="entry name" value="VTC, catalytic tunnel domain"/>
    <property type="match status" value="1"/>
</dbReference>
<evidence type="ECO:0000313" key="3">
    <source>
        <dbReference type="EMBL" id="NKY40828.1"/>
    </source>
</evidence>
<dbReference type="Pfam" id="PF09359">
    <property type="entry name" value="VTC"/>
    <property type="match status" value="1"/>
</dbReference>
<dbReference type="EMBL" id="JAAXOY010000472">
    <property type="protein sequence ID" value="NKY40828.1"/>
    <property type="molecule type" value="Genomic_DNA"/>
</dbReference>
<dbReference type="InterPro" id="IPR018966">
    <property type="entry name" value="VTC_domain"/>
</dbReference>
<feature type="domain" description="VTC" evidence="2">
    <location>
        <begin position="26"/>
        <end position="112"/>
    </location>
</feature>
<keyword evidence="4" id="KW-1185">Reference proteome</keyword>
<reference evidence="3 4" key="1">
    <citation type="submission" date="2020-04" db="EMBL/GenBank/DDBJ databases">
        <title>MicrobeNet Type strains.</title>
        <authorList>
            <person name="Nicholson A.C."/>
        </authorList>
    </citation>
    <scope>NUCLEOTIDE SEQUENCE [LARGE SCALE GENOMIC DNA]</scope>
    <source>
        <strain evidence="3 4">ATCC BAA-787</strain>
    </source>
</reference>
<protein>
    <submittedName>
        <fullName evidence="3">VTC domain-containing protein</fullName>
    </submittedName>
</protein>
<dbReference type="InterPro" id="IPR042267">
    <property type="entry name" value="VTC_sf"/>
</dbReference>
<dbReference type="Proteomes" id="UP000777774">
    <property type="component" value="Unassembled WGS sequence"/>
</dbReference>